<organism evidence="2 3">
    <name type="scientific">Chlorobaculum thiosulfatiphilum</name>
    <name type="common">Chlorobium limicola f.sp. thiosulfatophilum</name>
    <dbReference type="NCBI Taxonomy" id="115852"/>
    <lineage>
        <taxon>Bacteria</taxon>
        <taxon>Pseudomonadati</taxon>
        <taxon>Chlorobiota</taxon>
        <taxon>Chlorobiia</taxon>
        <taxon>Chlorobiales</taxon>
        <taxon>Chlorobiaceae</taxon>
        <taxon>Chlorobaculum</taxon>
    </lineage>
</organism>
<reference evidence="2 3" key="1">
    <citation type="submission" date="2019-05" db="EMBL/GenBank/DDBJ databases">
        <title>Draft Whole-Genome sequence of the green sulfur bacterium Chlorobaculum thiosulfatiphilum DSM 249.</title>
        <authorList>
            <person name="Meyer T.E."/>
            <person name="Kyndt J.A."/>
        </authorList>
    </citation>
    <scope>NUCLEOTIDE SEQUENCE [LARGE SCALE GENOMIC DNA]</scope>
    <source>
        <strain evidence="2 3">DSM 249</strain>
    </source>
</reference>
<keyword evidence="3" id="KW-1185">Reference proteome</keyword>
<dbReference type="OrthoDB" id="449755at2"/>
<comment type="caution">
    <text evidence="2">The sequence shown here is derived from an EMBL/GenBank/DDBJ whole genome shotgun (WGS) entry which is preliminary data.</text>
</comment>
<proteinExistence type="predicted"/>
<dbReference type="SUPFAM" id="SSF52980">
    <property type="entry name" value="Restriction endonuclease-like"/>
    <property type="match status" value="1"/>
</dbReference>
<name>A0A5C4S9H3_CHLTI</name>
<dbReference type="AlphaFoldDB" id="A0A5C4S9H3"/>
<dbReference type="InterPro" id="IPR011335">
    <property type="entry name" value="Restrct_endonuc-II-like"/>
</dbReference>
<dbReference type="RefSeq" id="WP_139456120.1">
    <property type="nucleotide sequence ID" value="NZ_VDCH01000003.1"/>
</dbReference>
<evidence type="ECO:0000259" key="1">
    <source>
        <dbReference type="Pfam" id="PF14511"/>
    </source>
</evidence>
<accession>A0A5C4S9H3</accession>
<gene>
    <name evidence="2" type="ORF">FGF66_02460</name>
</gene>
<feature type="domain" description="Type II restriction endonuclease EcoO109IR" evidence="1">
    <location>
        <begin position="8"/>
        <end position="202"/>
    </location>
</feature>
<dbReference type="Proteomes" id="UP000308271">
    <property type="component" value="Unassembled WGS sequence"/>
</dbReference>
<evidence type="ECO:0000313" key="3">
    <source>
        <dbReference type="Proteomes" id="UP000308271"/>
    </source>
</evidence>
<dbReference type="InterPro" id="IPR032793">
    <property type="entry name" value="RE_EcoO109IR"/>
</dbReference>
<dbReference type="Pfam" id="PF14511">
    <property type="entry name" value="RE_EcoO109I"/>
    <property type="match status" value="1"/>
</dbReference>
<dbReference type="EMBL" id="VDCH01000003">
    <property type="protein sequence ID" value="TNJ39817.1"/>
    <property type="molecule type" value="Genomic_DNA"/>
</dbReference>
<sequence>MPQLNLGDVSNYVEENIGLFHQKRIASLDSLRLSTVLKRKNPYLFKAKHMQTAEQIVRGLVDAHISSNEETVFGDWLEGLAIFINAIVFNGRKSGIPGIDLEFDRDGCRYIVNIKSGPNWGNSSQIKKMIGDFRTAHKTLRTSNSGIQVIAVNGCCYGRDRNPDKGDYFKYCGQDFWAFISGEAELYTNIIEPLGHKAQGKNEEFQQSYAQMLNRFTLEFGKEYCNENGAIDWAKLVRFNSSAGRG</sequence>
<protein>
    <submittedName>
        <fullName evidence="2">Cytosolic protein</fullName>
    </submittedName>
</protein>
<evidence type="ECO:0000313" key="2">
    <source>
        <dbReference type="EMBL" id="TNJ39817.1"/>
    </source>
</evidence>
<dbReference type="CDD" id="cd22345">
    <property type="entry name" value="PDDEXK_nuclease"/>
    <property type="match status" value="1"/>
</dbReference>